<feature type="compositionally biased region" description="Polar residues" evidence="1">
    <location>
        <begin position="1"/>
        <end position="19"/>
    </location>
</feature>
<accession>A0A835QS59</accession>
<organism evidence="2 3">
    <name type="scientific">Vanilla planifolia</name>
    <name type="common">Vanilla</name>
    <dbReference type="NCBI Taxonomy" id="51239"/>
    <lineage>
        <taxon>Eukaryota</taxon>
        <taxon>Viridiplantae</taxon>
        <taxon>Streptophyta</taxon>
        <taxon>Embryophyta</taxon>
        <taxon>Tracheophyta</taxon>
        <taxon>Spermatophyta</taxon>
        <taxon>Magnoliopsida</taxon>
        <taxon>Liliopsida</taxon>
        <taxon>Asparagales</taxon>
        <taxon>Orchidaceae</taxon>
        <taxon>Vanilloideae</taxon>
        <taxon>Vanilleae</taxon>
        <taxon>Vanilla</taxon>
    </lineage>
</organism>
<reference evidence="2 3" key="1">
    <citation type="journal article" date="2020" name="Nat. Food">
        <title>A phased Vanilla planifolia genome enables genetic improvement of flavour and production.</title>
        <authorList>
            <person name="Hasing T."/>
            <person name="Tang H."/>
            <person name="Brym M."/>
            <person name="Khazi F."/>
            <person name="Huang T."/>
            <person name="Chambers A.H."/>
        </authorList>
    </citation>
    <scope>NUCLEOTIDE SEQUENCE [LARGE SCALE GENOMIC DNA]</scope>
    <source>
        <tissue evidence="2">Leaf</tissue>
    </source>
</reference>
<dbReference type="EMBL" id="JADCNM010000006">
    <property type="protein sequence ID" value="KAG0477739.1"/>
    <property type="molecule type" value="Genomic_DNA"/>
</dbReference>
<gene>
    <name evidence="2" type="ORF">HPP92_012458</name>
</gene>
<comment type="caution">
    <text evidence="2">The sequence shown here is derived from an EMBL/GenBank/DDBJ whole genome shotgun (WGS) entry which is preliminary data.</text>
</comment>
<dbReference type="Proteomes" id="UP000639772">
    <property type="component" value="Chromosome 6"/>
</dbReference>
<proteinExistence type="predicted"/>
<sequence length="67" mass="7356">MIGNSSTIMTSEQPSENSVDGTTGGGRKREEEGEDEGGRGSKYQRMGGSLPSFFRMMRQRPSQLRKG</sequence>
<evidence type="ECO:0000313" key="2">
    <source>
        <dbReference type="EMBL" id="KAG0477739.1"/>
    </source>
</evidence>
<feature type="compositionally biased region" description="Basic and acidic residues" evidence="1">
    <location>
        <begin position="27"/>
        <end position="39"/>
    </location>
</feature>
<evidence type="ECO:0000256" key="1">
    <source>
        <dbReference type="SAM" id="MobiDB-lite"/>
    </source>
</evidence>
<name>A0A835QS59_VANPL</name>
<protein>
    <submittedName>
        <fullName evidence="2">Uncharacterized protein</fullName>
    </submittedName>
</protein>
<dbReference type="AlphaFoldDB" id="A0A835QS59"/>
<evidence type="ECO:0000313" key="3">
    <source>
        <dbReference type="Proteomes" id="UP000639772"/>
    </source>
</evidence>
<feature type="region of interest" description="Disordered" evidence="1">
    <location>
        <begin position="1"/>
        <end position="67"/>
    </location>
</feature>